<dbReference type="AlphaFoldDB" id="A0A0C6P8Q4"/>
<dbReference type="Gene3D" id="3.40.920.10">
    <property type="entry name" value="Pyruvate-ferredoxin oxidoreductase, PFOR, domain III"/>
    <property type="match status" value="1"/>
</dbReference>
<dbReference type="InterPro" id="IPR046667">
    <property type="entry name" value="DUF6537"/>
</dbReference>
<dbReference type="SUPFAM" id="SSF52518">
    <property type="entry name" value="Thiamin diphosphate-binding fold (THDP-binding)"/>
    <property type="match status" value="2"/>
</dbReference>
<dbReference type="SUPFAM" id="SSF52922">
    <property type="entry name" value="TK C-terminal domain-like"/>
    <property type="match status" value="1"/>
</dbReference>
<dbReference type="NCBIfam" id="NF009589">
    <property type="entry name" value="PRK13030.1"/>
    <property type="match status" value="1"/>
</dbReference>
<dbReference type="InterPro" id="IPR009014">
    <property type="entry name" value="Transketo_C/PFOR_II"/>
</dbReference>
<evidence type="ECO:0000256" key="2">
    <source>
        <dbReference type="ARBA" id="ARBA00022485"/>
    </source>
</evidence>
<dbReference type="CDD" id="cd07034">
    <property type="entry name" value="TPP_PYR_PFOR_IOR-alpha_like"/>
    <property type="match status" value="1"/>
</dbReference>
<reference evidence="10 11" key="1">
    <citation type="journal article" date="2012" name="BMC Genomics">
        <title>Comparative genomics of the classical Bordetella subspecies: the evolution and exchange of virulence-associated diversity amongst closely related pathogens.</title>
        <authorList>
            <person name="Park J."/>
            <person name="Zhang Y."/>
            <person name="Buboltz A.M."/>
            <person name="Zhang X."/>
            <person name="Schuster S.C."/>
            <person name="Ahuja U."/>
            <person name="Liu M."/>
            <person name="Miller J.F."/>
            <person name="Sebaihia M."/>
            <person name="Bentley S.D."/>
            <person name="Parkhill J."/>
            <person name="Harvill E.T."/>
        </authorList>
    </citation>
    <scope>NUCLEOTIDE SEQUENCE [LARGE SCALE GENOMIC DNA]</scope>
    <source>
        <strain evidence="10 11">253</strain>
    </source>
</reference>
<feature type="domain" description="DUF6537" evidence="9">
    <location>
        <begin position="946"/>
        <end position="1147"/>
    </location>
</feature>
<evidence type="ECO:0000259" key="8">
    <source>
        <dbReference type="Pfam" id="PF02775"/>
    </source>
</evidence>
<dbReference type="GO" id="GO:0044281">
    <property type="term" value="P:small molecule metabolic process"/>
    <property type="evidence" value="ECO:0007669"/>
    <property type="project" value="UniProtKB-ARBA"/>
</dbReference>
<sequence>MDGTPAVDPHIDLDYQLGDNLTRTSGRVFLTGTQALVRMMLTQRRLDRDRGLNTAGFVSGYRGSPLGGVDMAMWKAGQALADNQVSFLPGINEDMAATAVMGTQQAGVRADRKVDGVFAMWYGKGPGVDRAGDALHHGNAAGASRHGGVLVVVGDDHTAVSSSIPHASEASLIGWHMPIVHPASIDEYETFALWGWALSRYSGAWVAFKAVSETVECGQSFVLEPPAAYEMPEDPELPAEQLEYTARDFLSPAVELRMHRRLRAVRAFARRHSLDRLVCAAPSATLGIVTVGKAHLDAMEALQRLGVDTVGARAPVRIYKPGLTWPLDGPRLIEFAQGLRHILVIEEKGTVVESQIKDLLFNLPHRPSVAGKTGLDGAELIPAAGQLRPSLLAAPLAAWLRRAGHMPGGTAPEAFACPAPLSNDADGMRRRPYFCSGCPHSTSTKVPEGSQALAGVGCHYMAAWMDRDTGGLTQMGGEGADWIGLSPYIEMPHVFQNMGEGTYYHSGYLAIRQAVAARANITYKILFNDAVAMTGGQPVDGPISVPQICQQLRGENVARIVVTTDEPEKYRGVALGAGIDVHHRRDLDAVQRELRATPGVTVLIHDQTCAAEKRRRRKKNQFPDPPRRLLINSAVCEGCGDCGVQSNCLSVVPLETPYGRKRAIDQSSCNKDYSCVEGFCPSFVSVMGGKPRKSAAPAADHERLRARIARLPEPRPAPLEAPYRLLVAGMGGTGVITIGAIVSMAAHLQGLSAAVLDLTGLAQKGGTVVSHIRLAPSGTANGPVRLDWQQADAAILCDPVAAVAPDSLGALRRDHTRTTVNTYVAPVSDFTRNPDAPLRADALLAKIRHAAGEHVAALDAHAAAQALFGDSILSNMFMLGHAWQRGDVPLALAALARAIELNGVAVAANRAAFDAGRLAAHEPQSMAQALRPAAQVVQLHIPESFERAVERRVADLTAYQSAAYAQAYRDLVEQVAARERELAPAARAPRLAMAVARSLFKLMAYKDEYEVARLYTDDAFRAQLDSQFEGDYSLRLHLAPPLLARKDPRTGAPRKITLGPRTLTLMKALARLKGLRGTWFDPFGHTAERRMERALVAEYRATVIQLLAGLSVDRLAQAATIAALAETVRGYGHVKQASVRKYRDELERQLRRYQEPTGSPDVSLRQTA</sequence>
<dbReference type="NCBIfam" id="NF009588">
    <property type="entry name" value="PRK13029.1"/>
    <property type="match status" value="1"/>
</dbReference>
<evidence type="ECO:0000256" key="4">
    <source>
        <dbReference type="ARBA" id="ARBA00023002"/>
    </source>
</evidence>
<keyword evidence="2" id="KW-0479">Metal-binding</keyword>
<evidence type="ECO:0000259" key="9">
    <source>
        <dbReference type="Pfam" id="PF20169"/>
    </source>
</evidence>
<evidence type="ECO:0000256" key="1">
    <source>
        <dbReference type="ARBA" id="ARBA00022448"/>
    </source>
</evidence>
<dbReference type="InterPro" id="IPR029061">
    <property type="entry name" value="THDP-binding"/>
</dbReference>
<dbReference type="Proteomes" id="UP000007564">
    <property type="component" value="Chromosome"/>
</dbReference>
<dbReference type="RefSeq" id="WP_015064935.1">
    <property type="nucleotide sequence ID" value="NC_019382.1"/>
</dbReference>
<dbReference type="SUPFAM" id="SSF53323">
    <property type="entry name" value="Pyruvate-ferredoxin oxidoreductase, PFOR, domain III"/>
    <property type="match status" value="1"/>
</dbReference>
<dbReference type="InterPro" id="IPR051457">
    <property type="entry name" value="2-oxoacid:Fd_oxidoreductase"/>
</dbReference>
<dbReference type="PANTHER" id="PTHR48084:SF3">
    <property type="entry name" value="SUBUNIT OF PYRUVATE:FLAVODOXIN OXIDOREDUCTASE"/>
    <property type="match status" value="1"/>
</dbReference>
<dbReference type="GO" id="GO:0045333">
    <property type="term" value="P:cellular respiration"/>
    <property type="evidence" value="ECO:0007669"/>
    <property type="project" value="UniProtKB-ARBA"/>
</dbReference>
<evidence type="ECO:0000256" key="3">
    <source>
        <dbReference type="ARBA" id="ARBA00022982"/>
    </source>
</evidence>
<dbReference type="InterPro" id="IPR002869">
    <property type="entry name" value="Pyrv_flavodox_OxRed_cen"/>
</dbReference>
<dbReference type="EMBL" id="HE965806">
    <property type="protein sequence ID" value="CCJ55961.1"/>
    <property type="molecule type" value="Genomic_DNA"/>
</dbReference>
<evidence type="ECO:0000313" key="10">
    <source>
        <dbReference type="EMBL" id="CCJ55961.1"/>
    </source>
</evidence>
<dbReference type="GO" id="GO:0051539">
    <property type="term" value="F:4 iron, 4 sulfur cluster binding"/>
    <property type="evidence" value="ECO:0007669"/>
    <property type="project" value="UniProtKB-KW"/>
</dbReference>
<evidence type="ECO:0000256" key="5">
    <source>
        <dbReference type="ARBA" id="ARBA00023004"/>
    </source>
</evidence>
<dbReference type="Gene3D" id="3.40.50.970">
    <property type="match status" value="1"/>
</dbReference>
<dbReference type="KEGG" id="bbh:BN112_4047"/>
<evidence type="ECO:0000259" key="7">
    <source>
        <dbReference type="Pfam" id="PF01558"/>
    </source>
</evidence>
<dbReference type="GO" id="GO:0030976">
    <property type="term" value="F:thiamine pyrophosphate binding"/>
    <property type="evidence" value="ECO:0007669"/>
    <property type="project" value="InterPro"/>
</dbReference>
<dbReference type="Pfam" id="PF20169">
    <property type="entry name" value="DUF6537"/>
    <property type="match status" value="1"/>
</dbReference>
<dbReference type="Pfam" id="PF01558">
    <property type="entry name" value="POR"/>
    <property type="match status" value="1"/>
</dbReference>
<dbReference type="HOGENOM" id="CLU_009166_1_0_4"/>
<dbReference type="InterPro" id="IPR011766">
    <property type="entry name" value="TPP_enzyme_TPP-bd"/>
</dbReference>
<dbReference type="InterPro" id="IPR019752">
    <property type="entry name" value="Pyrv/ketoisovalerate_OxRed_cat"/>
</dbReference>
<dbReference type="GO" id="GO:0016625">
    <property type="term" value="F:oxidoreductase activity, acting on the aldehyde or oxo group of donors, iron-sulfur protein as acceptor"/>
    <property type="evidence" value="ECO:0007669"/>
    <property type="project" value="UniProtKB-ARBA"/>
</dbReference>
<keyword evidence="2" id="KW-0004">4Fe-4S</keyword>
<proteinExistence type="predicted"/>
<organism evidence="10 11">
    <name type="scientific">Bordetella bronchiseptica 253</name>
    <dbReference type="NCBI Taxonomy" id="568707"/>
    <lineage>
        <taxon>Bacteria</taxon>
        <taxon>Pseudomonadati</taxon>
        <taxon>Pseudomonadota</taxon>
        <taxon>Betaproteobacteria</taxon>
        <taxon>Burkholderiales</taxon>
        <taxon>Alcaligenaceae</taxon>
        <taxon>Bordetella</taxon>
    </lineage>
</organism>
<dbReference type="OrthoDB" id="9803617at2"/>
<keyword evidence="4" id="KW-0560">Oxidoreductase</keyword>
<feature type="domain" description="Thiamine pyrophosphate enzyme TPP-binding" evidence="8">
    <location>
        <begin position="455"/>
        <end position="603"/>
    </location>
</feature>
<accession>A0A0C6P8Q4</accession>
<dbReference type="InterPro" id="IPR002880">
    <property type="entry name" value="Pyrv_Fd/Flavodoxin_OxRdtase_N"/>
</dbReference>
<keyword evidence="5" id="KW-0408">Iron</keyword>
<name>A0A0C6P8Q4_BORBO</name>
<evidence type="ECO:0000256" key="6">
    <source>
        <dbReference type="ARBA" id="ARBA00023014"/>
    </source>
</evidence>
<keyword evidence="6" id="KW-0411">Iron-sulfur</keyword>
<protein>
    <submittedName>
        <fullName evidence="10">Putative pyruvate ferredoxin/flavodoxin oxidoreductase</fullName>
    </submittedName>
</protein>
<dbReference type="Pfam" id="PF02775">
    <property type="entry name" value="TPP_enzyme_C"/>
    <property type="match status" value="1"/>
</dbReference>
<keyword evidence="10" id="KW-0670">Pyruvate</keyword>
<keyword evidence="3" id="KW-0249">Electron transport</keyword>
<gene>
    <name evidence="10" type="ORF">BN112_4047</name>
</gene>
<dbReference type="PANTHER" id="PTHR48084">
    <property type="entry name" value="2-OXOGLUTARATE OXIDOREDUCTASE SUBUNIT KORB-RELATED"/>
    <property type="match status" value="1"/>
</dbReference>
<feature type="domain" description="Pyruvate/ketoisovalerate oxidoreductase catalytic" evidence="7">
    <location>
        <begin position="731"/>
        <end position="917"/>
    </location>
</feature>
<keyword evidence="1" id="KW-0813">Transport</keyword>
<evidence type="ECO:0000313" key="11">
    <source>
        <dbReference type="Proteomes" id="UP000007564"/>
    </source>
</evidence>